<sequence length="268" mass="29988">MNFAERVNLHTHTARCGHASGAVEEYCREAVNQGVAVLGFSDHAPFPDGRYPESRMDYSELPAYLDDIERMRSRFPELVLLAGAEVDYLQSVGRAFYEETYSAAKGFDYRILGPHFIEPQLDAALFPHERLRAYADATIRAMETGLFDYVAHPDMFMSGCPRWTPELRALAAEMAAASKALDIPFEINAYGLRKPWVDTPEGRRPQYPWRPFWEVMAEHGVRVVVGADAHRPQDVWGNADDAVAFGAELGLVPENAAVAAAIRKRTGR</sequence>
<proteinExistence type="inferred from homology"/>
<evidence type="ECO:0000313" key="10">
    <source>
        <dbReference type="EMBL" id="MST98092.1"/>
    </source>
</evidence>
<protein>
    <recommendedName>
        <fullName evidence="3 8">Histidinol-phosphatase</fullName>
        <shortName evidence="8">HolPase</shortName>
        <ecNumber evidence="3 8">3.1.3.15</ecNumber>
    </recommendedName>
</protein>
<name>A0A844G5B9_9BACT</name>
<dbReference type="PANTHER" id="PTHR21039:SF0">
    <property type="entry name" value="HISTIDINOL-PHOSPHATASE"/>
    <property type="match status" value="1"/>
</dbReference>
<dbReference type="GO" id="GO:0005737">
    <property type="term" value="C:cytoplasm"/>
    <property type="evidence" value="ECO:0007669"/>
    <property type="project" value="TreeGrafter"/>
</dbReference>
<dbReference type="InterPro" id="IPR004013">
    <property type="entry name" value="PHP_dom"/>
</dbReference>
<evidence type="ECO:0000256" key="4">
    <source>
        <dbReference type="ARBA" id="ARBA00022605"/>
    </source>
</evidence>
<evidence type="ECO:0000259" key="9">
    <source>
        <dbReference type="Pfam" id="PF02811"/>
    </source>
</evidence>
<keyword evidence="4 8" id="KW-0028">Amino-acid biosynthesis</keyword>
<organism evidence="10 11">
    <name type="scientific">Victivallis lenta</name>
    <dbReference type="NCBI Taxonomy" id="2606640"/>
    <lineage>
        <taxon>Bacteria</taxon>
        <taxon>Pseudomonadati</taxon>
        <taxon>Lentisphaerota</taxon>
        <taxon>Lentisphaeria</taxon>
        <taxon>Victivallales</taxon>
        <taxon>Victivallaceae</taxon>
        <taxon>Victivallis</taxon>
    </lineage>
</organism>
<dbReference type="Pfam" id="PF02811">
    <property type="entry name" value="PHP"/>
    <property type="match status" value="1"/>
</dbReference>
<evidence type="ECO:0000256" key="3">
    <source>
        <dbReference type="ARBA" id="ARBA00013085"/>
    </source>
</evidence>
<evidence type="ECO:0000256" key="7">
    <source>
        <dbReference type="ARBA" id="ARBA00049158"/>
    </source>
</evidence>
<dbReference type="Gene3D" id="3.20.20.140">
    <property type="entry name" value="Metal-dependent hydrolases"/>
    <property type="match status" value="1"/>
</dbReference>
<keyword evidence="5 8" id="KW-0378">Hydrolase</keyword>
<evidence type="ECO:0000256" key="1">
    <source>
        <dbReference type="ARBA" id="ARBA00004970"/>
    </source>
</evidence>
<comment type="pathway">
    <text evidence="1 8">Amino-acid biosynthesis; L-histidine biosynthesis; L-histidine from 5-phospho-alpha-D-ribose 1-diphosphate: step 8/9.</text>
</comment>
<evidence type="ECO:0000313" key="11">
    <source>
        <dbReference type="Proteomes" id="UP000435649"/>
    </source>
</evidence>
<comment type="catalytic activity">
    <reaction evidence="7 8">
        <text>L-histidinol phosphate + H2O = L-histidinol + phosphate</text>
        <dbReference type="Rhea" id="RHEA:14465"/>
        <dbReference type="ChEBI" id="CHEBI:15377"/>
        <dbReference type="ChEBI" id="CHEBI:43474"/>
        <dbReference type="ChEBI" id="CHEBI:57699"/>
        <dbReference type="ChEBI" id="CHEBI:57980"/>
        <dbReference type="EC" id="3.1.3.15"/>
    </reaction>
</comment>
<dbReference type="PANTHER" id="PTHR21039">
    <property type="entry name" value="HISTIDINOL PHOSPHATASE-RELATED"/>
    <property type="match status" value="1"/>
</dbReference>
<evidence type="ECO:0000256" key="6">
    <source>
        <dbReference type="ARBA" id="ARBA00023102"/>
    </source>
</evidence>
<dbReference type="EC" id="3.1.3.15" evidence="3 8"/>
<comment type="similarity">
    <text evidence="2 8">Belongs to the PHP hydrolase family. HisK subfamily.</text>
</comment>
<comment type="caution">
    <text evidence="10">The sequence shown here is derived from an EMBL/GenBank/DDBJ whole genome shotgun (WGS) entry which is preliminary data.</text>
</comment>
<dbReference type="EMBL" id="VUNS01000015">
    <property type="protein sequence ID" value="MST98092.1"/>
    <property type="molecule type" value="Genomic_DNA"/>
</dbReference>
<dbReference type="GO" id="GO:0000105">
    <property type="term" value="P:L-histidine biosynthetic process"/>
    <property type="evidence" value="ECO:0007669"/>
    <property type="project" value="UniProtKB-UniRule"/>
</dbReference>
<dbReference type="InterPro" id="IPR010140">
    <property type="entry name" value="Histidinol_P_phosphatase_HisJ"/>
</dbReference>
<dbReference type="GO" id="GO:0004401">
    <property type="term" value="F:histidinol-phosphatase activity"/>
    <property type="evidence" value="ECO:0007669"/>
    <property type="project" value="UniProtKB-UniRule"/>
</dbReference>
<dbReference type="InterPro" id="IPR016195">
    <property type="entry name" value="Pol/histidinol_Pase-like"/>
</dbReference>
<dbReference type="RefSeq" id="WP_154419241.1">
    <property type="nucleotide sequence ID" value="NZ_VUNS01000015.1"/>
</dbReference>
<accession>A0A844G5B9</accession>
<evidence type="ECO:0000256" key="8">
    <source>
        <dbReference type="RuleBase" id="RU366003"/>
    </source>
</evidence>
<feature type="domain" description="PHP" evidence="9">
    <location>
        <begin position="9"/>
        <end position="188"/>
    </location>
</feature>
<reference evidence="10 11" key="1">
    <citation type="submission" date="2019-08" db="EMBL/GenBank/DDBJ databases">
        <title>In-depth cultivation of the pig gut microbiome towards novel bacterial diversity and tailored functional studies.</title>
        <authorList>
            <person name="Wylensek D."/>
            <person name="Hitch T.C.A."/>
            <person name="Clavel T."/>
        </authorList>
    </citation>
    <scope>NUCLEOTIDE SEQUENCE [LARGE SCALE GENOMIC DNA]</scope>
    <source>
        <strain evidence="10 11">BBE-744-WT-12</strain>
    </source>
</reference>
<dbReference type="CDD" id="cd12110">
    <property type="entry name" value="PHP_HisPPase_Hisj_like"/>
    <property type="match status" value="1"/>
</dbReference>
<evidence type="ECO:0000256" key="5">
    <source>
        <dbReference type="ARBA" id="ARBA00022801"/>
    </source>
</evidence>
<evidence type="ECO:0000256" key="2">
    <source>
        <dbReference type="ARBA" id="ARBA00009152"/>
    </source>
</evidence>
<gene>
    <name evidence="10" type="ORF">FYJ85_13695</name>
</gene>
<dbReference type="Proteomes" id="UP000435649">
    <property type="component" value="Unassembled WGS sequence"/>
</dbReference>
<keyword evidence="11" id="KW-1185">Reference proteome</keyword>
<dbReference type="AlphaFoldDB" id="A0A844G5B9"/>
<keyword evidence="6 8" id="KW-0368">Histidine biosynthesis</keyword>
<dbReference type="UniPathway" id="UPA00031">
    <property type="reaction ID" value="UER00013"/>
</dbReference>
<dbReference type="SUPFAM" id="SSF89550">
    <property type="entry name" value="PHP domain-like"/>
    <property type="match status" value="1"/>
</dbReference>